<comment type="caution">
    <text evidence="2">The sequence shown here is derived from an EMBL/GenBank/DDBJ whole genome shotgun (WGS) entry which is preliminary data.</text>
</comment>
<keyword evidence="3" id="KW-1185">Reference proteome</keyword>
<protein>
    <submittedName>
        <fullName evidence="2">Uncharacterized protein</fullName>
    </submittedName>
</protein>
<evidence type="ECO:0000313" key="3">
    <source>
        <dbReference type="Proteomes" id="UP001501842"/>
    </source>
</evidence>
<reference evidence="2 3" key="1">
    <citation type="journal article" date="2019" name="Int. J. Syst. Evol. Microbiol.">
        <title>The Global Catalogue of Microorganisms (GCM) 10K type strain sequencing project: providing services to taxonomists for standard genome sequencing and annotation.</title>
        <authorList>
            <consortium name="The Broad Institute Genomics Platform"/>
            <consortium name="The Broad Institute Genome Sequencing Center for Infectious Disease"/>
            <person name="Wu L."/>
            <person name="Ma J."/>
        </authorList>
    </citation>
    <scope>NUCLEOTIDE SEQUENCE [LARGE SCALE GENOMIC DNA]</scope>
    <source>
        <strain evidence="2 3">JCM 8201</strain>
    </source>
</reference>
<proteinExistence type="predicted"/>
<gene>
    <name evidence="2" type="ORF">GCM10010439_23200</name>
</gene>
<feature type="region of interest" description="Disordered" evidence="1">
    <location>
        <begin position="87"/>
        <end position="116"/>
    </location>
</feature>
<sequence length="116" mass="12998">MPRKAESVRSLDARRSLLFLALLPGLYVQYLQVSAAIEWLRSDRPEEIYIGLASLLELNRGFNLLALVPASRRPASRHVRIATDRPGLRVPRRGRARGPWDGADRLDGPVHHPGTT</sequence>
<organism evidence="2 3">
    <name type="scientific">Actinocorallia aurantiaca</name>
    <dbReference type="NCBI Taxonomy" id="46204"/>
    <lineage>
        <taxon>Bacteria</taxon>
        <taxon>Bacillati</taxon>
        <taxon>Actinomycetota</taxon>
        <taxon>Actinomycetes</taxon>
        <taxon>Streptosporangiales</taxon>
        <taxon>Thermomonosporaceae</taxon>
        <taxon>Actinocorallia</taxon>
    </lineage>
</organism>
<evidence type="ECO:0000256" key="1">
    <source>
        <dbReference type="SAM" id="MobiDB-lite"/>
    </source>
</evidence>
<dbReference type="EMBL" id="BAAATZ010000007">
    <property type="protein sequence ID" value="GAA2724772.1"/>
    <property type="molecule type" value="Genomic_DNA"/>
</dbReference>
<name>A0ABN3U571_9ACTN</name>
<evidence type="ECO:0000313" key="2">
    <source>
        <dbReference type="EMBL" id="GAA2724772.1"/>
    </source>
</evidence>
<accession>A0ABN3U571</accession>
<dbReference type="Proteomes" id="UP001501842">
    <property type="component" value="Unassembled WGS sequence"/>
</dbReference>